<dbReference type="GO" id="GO:0008270">
    <property type="term" value="F:zinc ion binding"/>
    <property type="evidence" value="ECO:0007669"/>
    <property type="project" value="UniProtKB-KW"/>
</dbReference>
<evidence type="ECO:0000256" key="2">
    <source>
        <dbReference type="ARBA" id="ARBA00022741"/>
    </source>
</evidence>
<comment type="similarity">
    <text evidence="11 13">Belongs to the RecA family. RadA subfamily.</text>
</comment>
<dbReference type="InterPro" id="IPR014721">
    <property type="entry name" value="Ribsml_uS5_D2-typ_fold_subgr"/>
</dbReference>
<proteinExistence type="inferred from homology"/>
<keyword evidence="3 11" id="KW-0227">DNA damage</keyword>
<dbReference type="Pfam" id="PF18073">
    <property type="entry name" value="Zn_ribbon_LapB"/>
    <property type="match status" value="1"/>
</dbReference>
<feature type="short sequence motif" description="RadA KNRFG motif" evidence="11">
    <location>
        <begin position="247"/>
        <end position="251"/>
    </location>
</feature>
<keyword evidence="6 13" id="KW-0862">Zinc</keyword>
<feature type="domain" description="RecA family profile 1" evidence="14">
    <location>
        <begin position="69"/>
        <end position="210"/>
    </location>
</feature>
<dbReference type="HAMAP" id="MF_01498">
    <property type="entry name" value="RadA_bact"/>
    <property type="match status" value="1"/>
</dbReference>
<dbReference type="PANTHER" id="PTHR32472">
    <property type="entry name" value="DNA REPAIR PROTEIN RADA"/>
    <property type="match status" value="1"/>
</dbReference>
<dbReference type="InterPro" id="IPR003593">
    <property type="entry name" value="AAA+_ATPase"/>
</dbReference>
<dbReference type="InterPro" id="IPR041166">
    <property type="entry name" value="Rubredoxin_2"/>
</dbReference>
<reference evidence="15 16" key="1">
    <citation type="submission" date="2017-09" db="EMBL/GenBank/DDBJ databases">
        <title>Depth-based differentiation of microbial function through sediment-hosted aquifers and enrichment of novel symbionts in the deep terrestrial subsurface.</title>
        <authorList>
            <person name="Probst A.J."/>
            <person name="Ladd B."/>
            <person name="Jarett J.K."/>
            <person name="Geller-Mcgrath D.E."/>
            <person name="Sieber C.M."/>
            <person name="Emerson J.B."/>
            <person name="Anantharaman K."/>
            <person name="Thomas B.C."/>
            <person name="Malmstrom R."/>
            <person name="Stieglmeier M."/>
            <person name="Klingl A."/>
            <person name="Woyke T."/>
            <person name="Ryan C.M."/>
            <person name="Banfield J.F."/>
        </authorList>
    </citation>
    <scope>NUCLEOTIDE SEQUENCE [LARGE SCALE GENOMIC DNA]</scope>
    <source>
        <strain evidence="15">CG23_combo_of_CG06-09_8_20_14_all_34_8</strain>
    </source>
</reference>
<evidence type="ECO:0000256" key="7">
    <source>
        <dbReference type="ARBA" id="ARBA00022840"/>
    </source>
</evidence>
<comment type="function">
    <text evidence="11">Plays a role in repairing double-strand DNA breaks, probably involving stabilizing or processing branched DNA or blocked replication forks.</text>
</comment>
<evidence type="ECO:0000256" key="12">
    <source>
        <dbReference type="NCBIfam" id="TIGR00416"/>
    </source>
</evidence>
<dbReference type="CDD" id="cd01121">
    <property type="entry name" value="RadA_SMS_N"/>
    <property type="match status" value="1"/>
</dbReference>
<name>A0A2H0B700_9BACT</name>
<comment type="caution">
    <text evidence="15">The sequence shown here is derived from an EMBL/GenBank/DDBJ whole genome shotgun (WGS) entry which is preliminary data.</text>
</comment>
<evidence type="ECO:0000256" key="8">
    <source>
        <dbReference type="ARBA" id="ARBA00023016"/>
    </source>
</evidence>
<dbReference type="PRINTS" id="PR01874">
    <property type="entry name" value="DNAREPAIRADA"/>
</dbReference>
<dbReference type="GO" id="GO:0005829">
    <property type="term" value="C:cytosol"/>
    <property type="evidence" value="ECO:0007669"/>
    <property type="project" value="TreeGrafter"/>
</dbReference>
<evidence type="ECO:0000256" key="1">
    <source>
        <dbReference type="ARBA" id="ARBA00022723"/>
    </source>
</evidence>
<evidence type="ECO:0000256" key="11">
    <source>
        <dbReference type="HAMAP-Rule" id="MF_01498"/>
    </source>
</evidence>
<keyword evidence="7 11" id="KW-0067">ATP-binding</keyword>
<keyword evidence="1 11" id="KW-0479">Metal-binding</keyword>
<evidence type="ECO:0000256" key="9">
    <source>
        <dbReference type="ARBA" id="ARBA00023125"/>
    </source>
</evidence>
<evidence type="ECO:0000313" key="16">
    <source>
        <dbReference type="Proteomes" id="UP000229459"/>
    </source>
</evidence>
<comment type="function">
    <text evidence="13">DNA-dependent ATPase involved in processing of recombination intermediates, plays a role in repairing DNA breaks. Stimulates the branch migration of RecA-mediated strand transfer reactions, allowing the 3' invading strand to extend heteroduplex DNA faster. Binds ssDNA in the presence of ADP but not other nucleotides, has ATPase activity that is stimulated by ssDNA and various branched DNA structures, but inhibited by SSB. Does not have RecA's homology-searching function.</text>
</comment>
<dbReference type="AlphaFoldDB" id="A0A2H0B700"/>
<dbReference type="InterPro" id="IPR004504">
    <property type="entry name" value="DNA_repair_RadA"/>
</dbReference>
<dbReference type="GO" id="GO:0005524">
    <property type="term" value="F:ATP binding"/>
    <property type="evidence" value="ECO:0007669"/>
    <property type="project" value="UniProtKB-UniRule"/>
</dbReference>
<dbReference type="InterPro" id="IPR020568">
    <property type="entry name" value="Ribosomal_Su5_D2-typ_SF"/>
</dbReference>
<evidence type="ECO:0000259" key="14">
    <source>
        <dbReference type="PROSITE" id="PS50162"/>
    </source>
</evidence>
<dbReference type="GO" id="GO:0140664">
    <property type="term" value="F:ATP-dependent DNA damage sensor activity"/>
    <property type="evidence" value="ECO:0007669"/>
    <property type="project" value="InterPro"/>
</dbReference>
<keyword evidence="9 11" id="KW-0238">DNA-binding</keyword>
<accession>A0A2H0B700</accession>
<keyword evidence="10 11" id="KW-0234">DNA repair</keyword>
<dbReference type="PROSITE" id="PS50162">
    <property type="entry name" value="RECA_2"/>
    <property type="match status" value="1"/>
</dbReference>
<protein>
    <recommendedName>
        <fullName evidence="11 12">DNA repair protein RadA</fullName>
    </recommendedName>
</protein>
<dbReference type="SUPFAM" id="SSF52540">
    <property type="entry name" value="P-loop containing nucleoside triphosphate hydrolases"/>
    <property type="match status" value="1"/>
</dbReference>
<feature type="region of interest" description="Lon-protease-like" evidence="11">
    <location>
        <begin position="347"/>
        <end position="434"/>
    </location>
</feature>
<evidence type="ECO:0000256" key="6">
    <source>
        <dbReference type="ARBA" id="ARBA00022833"/>
    </source>
</evidence>
<dbReference type="EMBL" id="PCSR01000027">
    <property type="protein sequence ID" value="PIP53409.1"/>
    <property type="molecule type" value="Genomic_DNA"/>
</dbReference>
<dbReference type="Gene3D" id="3.40.50.300">
    <property type="entry name" value="P-loop containing nucleotide triphosphate hydrolases"/>
    <property type="match status" value="1"/>
</dbReference>
<organism evidence="15 16">
    <name type="scientific">Candidatus Beckwithbacteria bacterium CG23_combo_of_CG06-09_8_20_14_all_34_8</name>
    <dbReference type="NCBI Taxonomy" id="1974497"/>
    <lineage>
        <taxon>Bacteria</taxon>
        <taxon>Candidatus Beckwithiibacteriota</taxon>
    </lineage>
</organism>
<gene>
    <name evidence="11" type="primary">radA</name>
    <name evidence="15" type="ORF">COX08_01180</name>
</gene>
<evidence type="ECO:0000256" key="13">
    <source>
        <dbReference type="RuleBase" id="RU003555"/>
    </source>
</evidence>
<dbReference type="Pfam" id="PF13481">
    <property type="entry name" value="AAA_25"/>
    <property type="match status" value="1"/>
</dbReference>
<dbReference type="SUPFAM" id="SSF54211">
    <property type="entry name" value="Ribosomal protein S5 domain 2-like"/>
    <property type="match status" value="1"/>
</dbReference>
<comment type="domain">
    <text evidence="11">The middle region has homology to RecA with ATPase motifs including the RadA KNRFG motif, while the C-terminus is homologous to Lon protease.</text>
</comment>
<keyword evidence="2 11" id="KW-0547">Nucleotide-binding</keyword>
<evidence type="ECO:0000256" key="5">
    <source>
        <dbReference type="ARBA" id="ARBA00022801"/>
    </source>
</evidence>
<dbReference type="InterPro" id="IPR027417">
    <property type="entry name" value="P-loop_NTPase"/>
</dbReference>
<sequence length="434" mass="46432">MAKKSNSIYICQNCSYQSSKWIGQCPDCGQWNSFVETAVTATPKGFGGGKQIEASAAHPISLKQIASQKLSRVATPYKELDRVLGGGLVPGSLTLLAGEPGIGKSSLLTTVVSKLAGLYVLGEESPQQVKLRVERMGLPDDFQVLAETNAETIAATIQSQSVVAVDSIQTAWTSKLMGVAGSVGQIRESAQILLQAAKATNVPIILVGHVTKEGSVAGPKVLEHLVDTVLQFEGEALHEYRLLRAVKNRFGPTDEVGVFAMQDRGLIEVKNPSDLFLQDQGSILRPGSVVMATMQGLRPVLVEIQALVNPTQLAIPRRIGTGVDVKRLQIICAILERHGGLKLGDKDVFVNVAGGLNLKEPAADLAICMAIVSSYKNKPLVDKTVAIGEVGLLGEIRKVSFLDKRIKEAKTQGFNHILSAPSLKHIKEAVKLLI</sequence>
<dbReference type="PANTHER" id="PTHR32472:SF10">
    <property type="entry name" value="DNA REPAIR PROTEIN RADA-LIKE PROTEIN"/>
    <property type="match status" value="1"/>
</dbReference>
<dbReference type="SMART" id="SM00382">
    <property type="entry name" value="AAA"/>
    <property type="match status" value="1"/>
</dbReference>
<dbReference type="NCBIfam" id="TIGR00416">
    <property type="entry name" value="sms"/>
    <property type="match status" value="1"/>
</dbReference>
<evidence type="ECO:0000256" key="4">
    <source>
        <dbReference type="ARBA" id="ARBA00022771"/>
    </source>
</evidence>
<dbReference type="Pfam" id="PF13541">
    <property type="entry name" value="ChlI"/>
    <property type="match status" value="1"/>
</dbReference>
<keyword evidence="4 13" id="KW-0863">Zinc-finger</keyword>
<dbReference type="GO" id="GO:0003684">
    <property type="term" value="F:damaged DNA binding"/>
    <property type="evidence" value="ECO:0007669"/>
    <property type="project" value="InterPro"/>
</dbReference>
<keyword evidence="8 11" id="KW-0346">Stress response</keyword>
<evidence type="ECO:0000256" key="3">
    <source>
        <dbReference type="ARBA" id="ARBA00022763"/>
    </source>
</evidence>
<dbReference type="GO" id="GO:0016787">
    <property type="term" value="F:hydrolase activity"/>
    <property type="evidence" value="ECO:0007669"/>
    <property type="project" value="UniProtKB-KW"/>
</dbReference>
<evidence type="ECO:0000313" key="15">
    <source>
        <dbReference type="EMBL" id="PIP53409.1"/>
    </source>
</evidence>
<dbReference type="InterPro" id="IPR020588">
    <property type="entry name" value="RecA_ATP-bd"/>
</dbReference>
<feature type="binding site" evidence="11">
    <location>
        <begin position="98"/>
        <end position="105"/>
    </location>
    <ligand>
        <name>ATP</name>
        <dbReference type="ChEBI" id="CHEBI:30616"/>
    </ligand>
</feature>
<dbReference type="Proteomes" id="UP000229459">
    <property type="component" value="Unassembled WGS sequence"/>
</dbReference>
<evidence type="ECO:0000256" key="10">
    <source>
        <dbReference type="ARBA" id="ARBA00023204"/>
    </source>
</evidence>
<dbReference type="Gene3D" id="3.30.230.10">
    <property type="match status" value="1"/>
</dbReference>
<dbReference type="GO" id="GO:0000725">
    <property type="term" value="P:recombinational repair"/>
    <property type="evidence" value="ECO:0007669"/>
    <property type="project" value="UniProtKB-UniRule"/>
</dbReference>
<keyword evidence="5" id="KW-0378">Hydrolase</keyword>